<dbReference type="GO" id="GO:0016887">
    <property type="term" value="F:ATP hydrolysis activity"/>
    <property type="evidence" value="ECO:0007669"/>
    <property type="project" value="InterPro"/>
</dbReference>
<evidence type="ECO:0000256" key="3">
    <source>
        <dbReference type="ARBA" id="ARBA00022741"/>
    </source>
</evidence>
<dbReference type="InterPro" id="IPR003959">
    <property type="entry name" value="ATPase_AAA_core"/>
</dbReference>
<dbReference type="PANTHER" id="PTHR11638:SF18">
    <property type="entry name" value="HEAT SHOCK PROTEIN 104"/>
    <property type="match status" value="1"/>
</dbReference>
<dbReference type="EMBL" id="JAEHOE010000002">
    <property type="protein sequence ID" value="KAG2501028.1"/>
    <property type="molecule type" value="Genomic_DNA"/>
</dbReference>
<dbReference type="CDD" id="cd19499">
    <property type="entry name" value="RecA-like_ClpB_Hsp104-like"/>
    <property type="match status" value="1"/>
</dbReference>
<dbReference type="PRINTS" id="PR00300">
    <property type="entry name" value="CLPPROTEASEA"/>
</dbReference>
<dbReference type="CDD" id="cd00009">
    <property type="entry name" value="AAA"/>
    <property type="match status" value="1"/>
</dbReference>
<dbReference type="GO" id="GO:0034605">
    <property type="term" value="P:cellular response to heat"/>
    <property type="evidence" value="ECO:0007669"/>
    <property type="project" value="TreeGrafter"/>
</dbReference>
<keyword evidence="2 6" id="KW-0677">Repeat</keyword>
<dbReference type="PROSITE" id="PS00870">
    <property type="entry name" value="CLPAB_1"/>
    <property type="match status" value="1"/>
</dbReference>
<dbReference type="FunFam" id="3.40.50.300:FF:000025">
    <property type="entry name" value="ATP-dependent Clp protease subunit"/>
    <property type="match status" value="1"/>
</dbReference>
<organism evidence="11 12">
    <name type="scientific">Edaphochlamys debaryana</name>
    <dbReference type="NCBI Taxonomy" id="47281"/>
    <lineage>
        <taxon>Eukaryota</taxon>
        <taxon>Viridiplantae</taxon>
        <taxon>Chlorophyta</taxon>
        <taxon>core chlorophytes</taxon>
        <taxon>Chlorophyceae</taxon>
        <taxon>CS clade</taxon>
        <taxon>Chlamydomonadales</taxon>
        <taxon>Chlamydomonadales incertae sedis</taxon>
        <taxon>Edaphochlamys</taxon>
    </lineage>
</organism>
<dbReference type="Gene3D" id="1.10.8.60">
    <property type="match status" value="1"/>
</dbReference>
<dbReference type="InterPro" id="IPR001270">
    <property type="entry name" value="ClpA/B"/>
</dbReference>
<evidence type="ECO:0000256" key="7">
    <source>
        <dbReference type="RuleBase" id="RU004432"/>
    </source>
</evidence>
<dbReference type="Gene3D" id="3.40.50.300">
    <property type="entry name" value="P-loop containing nucleotide triphosphate hydrolases"/>
    <property type="match status" value="3"/>
</dbReference>
<dbReference type="Gene3D" id="1.10.1780.10">
    <property type="entry name" value="Clp, N-terminal domain"/>
    <property type="match status" value="1"/>
</dbReference>
<keyword evidence="3 7" id="KW-0547">Nucleotide-binding</keyword>
<dbReference type="InterPro" id="IPR027417">
    <property type="entry name" value="P-loop_NTPase"/>
</dbReference>
<feature type="coiled-coil region" evidence="8">
    <location>
        <begin position="517"/>
        <end position="633"/>
    </location>
</feature>
<dbReference type="Pfam" id="PF10431">
    <property type="entry name" value="ClpB_D2-small"/>
    <property type="match status" value="1"/>
</dbReference>
<dbReference type="FunFam" id="3.40.50.300:FF:000010">
    <property type="entry name" value="Chaperone clpB 1, putative"/>
    <property type="match status" value="1"/>
</dbReference>
<keyword evidence="8" id="KW-0175">Coiled coil</keyword>
<evidence type="ECO:0000256" key="2">
    <source>
        <dbReference type="ARBA" id="ARBA00022737"/>
    </source>
</evidence>
<accession>A0A836C6D9</accession>
<evidence type="ECO:0000256" key="5">
    <source>
        <dbReference type="ARBA" id="ARBA00023186"/>
    </source>
</evidence>
<dbReference type="InterPro" id="IPR018368">
    <property type="entry name" value="ClpA/B_CS1"/>
</dbReference>
<comment type="caution">
    <text evidence="11">The sequence shown here is derived from an EMBL/GenBank/DDBJ whole genome shotgun (WGS) entry which is preliminary data.</text>
</comment>
<evidence type="ECO:0000313" key="12">
    <source>
        <dbReference type="Proteomes" id="UP000612055"/>
    </source>
</evidence>
<reference evidence="11" key="1">
    <citation type="journal article" date="2020" name="bioRxiv">
        <title>Comparative genomics of Chlamydomonas.</title>
        <authorList>
            <person name="Craig R.J."/>
            <person name="Hasan A.R."/>
            <person name="Ness R.W."/>
            <person name="Keightley P.D."/>
        </authorList>
    </citation>
    <scope>NUCLEOTIDE SEQUENCE</scope>
    <source>
        <strain evidence="11">CCAP 11/70</strain>
    </source>
</reference>
<dbReference type="GO" id="GO:0005524">
    <property type="term" value="F:ATP binding"/>
    <property type="evidence" value="ECO:0007669"/>
    <property type="project" value="UniProtKB-KW"/>
</dbReference>
<dbReference type="InterPro" id="IPR050130">
    <property type="entry name" value="ClpA_ClpB"/>
</dbReference>
<keyword evidence="12" id="KW-1185">Reference proteome</keyword>
<keyword evidence="5 7" id="KW-0143">Chaperone</keyword>
<dbReference type="SMART" id="SM00382">
    <property type="entry name" value="AAA"/>
    <property type="match status" value="2"/>
</dbReference>
<feature type="region of interest" description="Disordered" evidence="9">
    <location>
        <begin position="982"/>
        <end position="1005"/>
    </location>
</feature>
<evidence type="ECO:0000256" key="8">
    <source>
        <dbReference type="SAM" id="Coils"/>
    </source>
</evidence>
<dbReference type="SUPFAM" id="SSF81923">
    <property type="entry name" value="Double Clp-N motif"/>
    <property type="match status" value="1"/>
</dbReference>
<evidence type="ECO:0000256" key="1">
    <source>
        <dbReference type="ARBA" id="ARBA00008675"/>
    </source>
</evidence>
<evidence type="ECO:0000256" key="9">
    <source>
        <dbReference type="SAM" id="MobiDB-lite"/>
    </source>
</evidence>
<gene>
    <name evidence="11" type="ORF">HYH03_000847</name>
</gene>
<feature type="region of interest" description="Disordered" evidence="9">
    <location>
        <begin position="69"/>
        <end position="91"/>
    </location>
</feature>
<dbReference type="FunFam" id="3.40.50.300:FF:000120">
    <property type="entry name" value="ATP-dependent chaperone ClpB"/>
    <property type="match status" value="1"/>
</dbReference>
<keyword evidence="4 7" id="KW-0067">ATP-binding</keyword>
<evidence type="ECO:0000256" key="4">
    <source>
        <dbReference type="ARBA" id="ARBA00022840"/>
    </source>
</evidence>
<dbReference type="Pfam" id="PF07724">
    <property type="entry name" value="AAA_2"/>
    <property type="match status" value="1"/>
</dbReference>
<proteinExistence type="inferred from homology"/>
<dbReference type="GO" id="GO:0005737">
    <property type="term" value="C:cytoplasm"/>
    <property type="evidence" value="ECO:0007669"/>
    <property type="project" value="TreeGrafter"/>
</dbReference>
<evidence type="ECO:0000259" key="10">
    <source>
        <dbReference type="PROSITE" id="PS51903"/>
    </source>
</evidence>
<dbReference type="OrthoDB" id="47330at2759"/>
<dbReference type="SUPFAM" id="SSF52540">
    <property type="entry name" value="P-loop containing nucleoside triphosphate hydrolases"/>
    <property type="match status" value="2"/>
</dbReference>
<dbReference type="PROSITE" id="PS00871">
    <property type="entry name" value="CLPAB_2"/>
    <property type="match status" value="1"/>
</dbReference>
<name>A0A836C6D9_9CHLO</name>
<dbReference type="InterPro" id="IPR003593">
    <property type="entry name" value="AAA+_ATPase"/>
</dbReference>
<dbReference type="SMART" id="SM01086">
    <property type="entry name" value="ClpB_D2-small"/>
    <property type="match status" value="1"/>
</dbReference>
<dbReference type="PROSITE" id="PS51903">
    <property type="entry name" value="CLP_R"/>
    <property type="match status" value="1"/>
</dbReference>
<evidence type="ECO:0000313" key="11">
    <source>
        <dbReference type="EMBL" id="KAG2501028.1"/>
    </source>
</evidence>
<dbReference type="InterPro" id="IPR004176">
    <property type="entry name" value="Clp_R_N"/>
</dbReference>
<comment type="similarity">
    <text evidence="1 7">Belongs to the ClpA/ClpB family.</text>
</comment>
<dbReference type="InterPro" id="IPR019489">
    <property type="entry name" value="Clp_ATPase_C"/>
</dbReference>
<dbReference type="InterPro" id="IPR041546">
    <property type="entry name" value="ClpA/ClpB_AAA_lid"/>
</dbReference>
<protein>
    <recommendedName>
        <fullName evidence="10">Clp R domain-containing protein</fullName>
    </recommendedName>
</protein>
<evidence type="ECO:0000256" key="6">
    <source>
        <dbReference type="PROSITE-ProRule" id="PRU01251"/>
    </source>
</evidence>
<dbReference type="PANTHER" id="PTHR11638">
    <property type="entry name" value="ATP-DEPENDENT CLP PROTEASE"/>
    <property type="match status" value="1"/>
</dbReference>
<dbReference type="AlphaFoldDB" id="A0A836C6D9"/>
<dbReference type="Pfam" id="PF00004">
    <property type="entry name" value="AAA"/>
    <property type="match status" value="1"/>
</dbReference>
<dbReference type="InterPro" id="IPR028299">
    <property type="entry name" value="ClpA/B_CS2"/>
</dbReference>
<dbReference type="Proteomes" id="UP000612055">
    <property type="component" value="Unassembled WGS sequence"/>
</dbReference>
<feature type="domain" description="Clp R" evidence="10">
    <location>
        <begin position="94"/>
        <end position="236"/>
    </location>
</feature>
<dbReference type="InterPro" id="IPR036628">
    <property type="entry name" value="Clp_N_dom_sf"/>
</dbReference>
<dbReference type="Pfam" id="PF02861">
    <property type="entry name" value="Clp_N"/>
    <property type="match status" value="1"/>
</dbReference>
<sequence>MLLSGSTNLHKASAASTPQMPRALASLHAGSRPSSVSVNGHGPVEAPVPFSLRPLVRAPGLRAGALQVRPGRRSMATRAQQSGAGAGGGKRITQNQFTEKAWQAVVAAPEVCKEYSQQIVETEHLLKAMLEQPNGLARRVFAKAGSDPTRLLERTDAFVRRQPTVSGDSAQVLGRNLEALVTRAMDVQAKMGDTFVSIEHLVMALADDPRFGQQLYKAEGLTKDKLEQAVKDIRGSNKVVDQDPEGKYEALSKYARDLTAEARDGKLDPVIGRDDEVRRTIQILSRRTKNNPVLIGEPGVGKTAVVEGLAQRIVAGDVPQALQGRTLMSLDMGSLIAGAKYRGEFEDRLKAVIKEVTDSAGRIVLFIDEIHTIVGAGATGGAMDASNLLKPMLSRGELRCIGATTLDEYRKYIEKDPALERRFQQVRIGEDPALERRFQQVYVDQPSVAQTVSILRGLRERYEVHHGVRISDSALVEAAVLSDRYIADRFLPDKAIDLVDEAAAKLKMEITSKPLALDEVDRKVLQLEMERLSLQKAAGSDRAAAARLTTLDGELARLKEDQRSLTEQWKREKADMEKVQDVKEEIERVNIEIAQAERDYDLNRAAELKYGTLHNLQTQLKAAEETLARKAQAGGNGAEGASKMLKEEVTEADIAEIISKWTGIPVSKLVESEREKLLHLAAELHKRVIGQDEAVEAVADAIQRSRAGLSDPNRPIASFMFLGPTGVGKTELAKALAQFLFNTEDAMVRIDMSEYMEKHSVSRLIGAPPGYVGYDEGGQLTEAVRRRPYAVILFDEVEKAHADVFNVLLQILDDGRVTDSQGRVVSFKNSIIILTSNLGSANILEMASAMDGSDPNSTRNAIKNLVMAQVRTHFRPEFVNRIDEFIIFDPLRFEQIAEIVRQQAKRVATRLADKKIGLTLTDSAVKYLARAGYDPVYGARPVKRAVQRELETAIAKAVLKGEFVEDDTIVAEADEQHGGIVLKKGPKLSDSASAPEAAKVASSWR</sequence>
<dbReference type="Pfam" id="PF17871">
    <property type="entry name" value="AAA_lid_9"/>
    <property type="match status" value="1"/>
</dbReference>